<feature type="transmembrane region" description="Helical" evidence="2">
    <location>
        <begin position="89"/>
        <end position="111"/>
    </location>
</feature>
<keyword evidence="2" id="KW-0472">Membrane</keyword>
<organism evidence="3 4">
    <name type="scientific">Alkalilimnicola ehrlichii</name>
    <dbReference type="NCBI Taxonomy" id="351052"/>
    <lineage>
        <taxon>Bacteria</taxon>
        <taxon>Pseudomonadati</taxon>
        <taxon>Pseudomonadota</taxon>
        <taxon>Gammaproteobacteria</taxon>
        <taxon>Chromatiales</taxon>
        <taxon>Ectothiorhodospiraceae</taxon>
        <taxon>Alkalilimnicola</taxon>
    </lineage>
</organism>
<keyword evidence="2" id="KW-0812">Transmembrane</keyword>
<dbReference type="RefSeq" id="WP_116301121.1">
    <property type="nucleotide sequence ID" value="NZ_NFZV01000003.1"/>
</dbReference>
<keyword evidence="2" id="KW-1133">Transmembrane helix</keyword>
<gene>
    <name evidence="3" type="ORF">CAL65_05385</name>
</gene>
<evidence type="ECO:0000256" key="2">
    <source>
        <dbReference type="SAM" id="Phobius"/>
    </source>
</evidence>
<keyword evidence="4" id="KW-1185">Reference proteome</keyword>
<reference evidence="4" key="1">
    <citation type="submission" date="2017-05" db="EMBL/GenBank/DDBJ databases">
        <authorList>
            <person name="Sharma S."/>
            <person name="Sidhu C."/>
            <person name="Pinnaka A.K."/>
        </authorList>
    </citation>
    <scope>NUCLEOTIDE SEQUENCE [LARGE SCALE GENOMIC DNA]</scope>
    <source>
        <strain evidence="4">AK93</strain>
    </source>
</reference>
<feature type="region of interest" description="Disordered" evidence="1">
    <location>
        <begin position="121"/>
        <end position="145"/>
    </location>
</feature>
<dbReference type="Pfam" id="PF07332">
    <property type="entry name" value="Phage_holin_3_6"/>
    <property type="match status" value="1"/>
</dbReference>
<evidence type="ECO:0000313" key="3">
    <source>
        <dbReference type="EMBL" id="RFA38269.1"/>
    </source>
</evidence>
<feature type="region of interest" description="Disordered" evidence="1">
    <location>
        <begin position="1"/>
        <end position="20"/>
    </location>
</feature>
<comment type="caution">
    <text evidence="3">The sequence shown here is derived from an EMBL/GenBank/DDBJ whole genome shotgun (WGS) entry which is preliminary data.</text>
</comment>
<dbReference type="EMBL" id="NFZW01000004">
    <property type="protein sequence ID" value="RFA38269.1"/>
    <property type="molecule type" value="Genomic_DNA"/>
</dbReference>
<dbReference type="Proteomes" id="UP000256763">
    <property type="component" value="Unassembled WGS sequence"/>
</dbReference>
<dbReference type="InterPro" id="IPR009937">
    <property type="entry name" value="Phage_holin_3_6"/>
</dbReference>
<feature type="compositionally biased region" description="Basic and acidic residues" evidence="1">
    <location>
        <begin position="1"/>
        <end position="18"/>
    </location>
</feature>
<evidence type="ECO:0000256" key="1">
    <source>
        <dbReference type="SAM" id="MobiDB-lite"/>
    </source>
</evidence>
<sequence>MAVRQIHDEERTRREAEQRSVGSLVSELGSELSTLVRKEVELVKAEGSQKLSQARNGAMATGIGALVAFAGLLVLLQAAAFGLAEVMHLGWAALIVGGAALIIGGAVAMIGMSRLKPENLKPAHSAESLREDAELAKEKANGRQR</sequence>
<proteinExistence type="predicted"/>
<protein>
    <recommendedName>
        <fullName evidence="5">Phage holin family protein</fullName>
    </recommendedName>
</protein>
<feature type="transmembrane region" description="Helical" evidence="2">
    <location>
        <begin position="58"/>
        <end position="83"/>
    </location>
</feature>
<name>A0A3E0X1G0_9GAMM</name>
<evidence type="ECO:0008006" key="5">
    <source>
        <dbReference type="Google" id="ProtNLM"/>
    </source>
</evidence>
<dbReference type="AlphaFoldDB" id="A0A3E0X1G0"/>
<feature type="compositionally biased region" description="Basic and acidic residues" evidence="1">
    <location>
        <begin position="127"/>
        <end position="145"/>
    </location>
</feature>
<evidence type="ECO:0000313" key="4">
    <source>
        <dbReference type="Proteomes" id="UP000256763"/>
    </source>
</evidence>
<accession>A0A3E0X1G0</accession>